<dbReference type="InterPro" id="IPR001810">
    <property type="entry name" value="F-box_dom"/>
</dbReference>
<evidence type="ECO:0000256" key="1">
    <source>
        <dbReference type="SAM" id="Phobius"/>
    </source>
</evidence>
<dbReference type="RefSeq" id="XP_010478547.1">
    <property type="nucleotide sequence ID" value="XM_010480245.2"/>
</dbReference>
<keyword evidence="1" id="KW-1133">Transmembrane helix</keyword>
<evidence type="ECO:0000313" key="4">
    <source>
        <dbReference type="RefSeq" id="XP_010478547.1"/>
    </source>
</evidence>
<keyword evidence="1" id="KW-0472">Membrane</keyword>
<dbReference type="InterPro" id="IPR036047">
    <property type="entry name" value="F-box-like_dom_sf"/>
</dbReference>
<dbReference type="PANTHER" id="PTHR31111:SF137">
    <property type="entry name" value="F-BOX ONLY PROTEIN 12"/>
    <property type="match status" value="1"/>
</dbReference>
<reference evidence="3" key="1">
    <citation type="journal article" date="2014" name="Nat. Commun.">
        <title>The emerging biofuel crop Camelina sativa retains a highly undifferentiated hexaploid genome structure.</title>
        <authorList>
            <person name="Kagale S."/>
            <person name="Koh C."/>
            <person name="Nixon J."/>
            <person name="Bollina V."/>
            <person name="Clarke W.E."/>
            <person name="Tuteja R."/>
            <person name="Spillane C."/>
            <person name="Robinson S.J."/>
            <person name="Links M.G."/>
            <person name="Clarke C."/>
            <person name="Higgins E.E."/>
            <person name="Huebert T."/>
            <person name="Sharpe A.G."/>
            <person name="Parkin I.A."/>
        </authorList>
    </citation>
    <scope>NUCLEOTIDE SEQUENCE [LARGE SCALE GENOMIC DNA]</scope>
    <source>
        <strain evidence="3">cv. DH55</strain>
    </source>
</reference>
<gene>
    <name evidence="4" type="primary">LOC104757498</name>
</gene>
<keyword evidence="3" id="KW-1185">Reference proteome</keyword>
<dbReference type="NCBIfam" id="TIGR01640">
    <property type="entry name" value="F_box_assoc_1"/>
    <property type="match status" value="1"/>
</dbReference>
<protein>
    <submittedName>
        <fullName evidence="4">F-box protein At1g30930</fullName>
    </submittedName>
</protein>
<feature type="domain" description="F-box" evidence="2">
    <location>
        <begin position="5"/>
        <end position="45"/>
    </location>
</feature>
<dbReference type="Pfam" id="PF00646">
    <property type="entry name" value="F-box"/>
    <property type="match status" value="1"/>
</dbReference>
<reference evidence="4" key="2">
    <citation type="submission" date="2025-08" db="UniProtKB">
        <authorList>
            <consortium name="RefSeq"/>
        </authorList>
    </citation>
    <scope>IDENTIFICATION</scope>
    <source>
        <tissue evidence="4">Leaf</tissue>
    </source>
</reference>
<name>A0ABM0WZU6_CAMSA</name>
<sequence length="437" mass="49771">MEKSIPTDLIVEIVSRLPAKSAARCRCMSKLWRTILRRQDFTDLFLTRSKARPRLLLAVQQLQDGEWSFYSTPQPQNPSEKSSLVVSAADFHIKFSKGTSDCNCSYASGLIYFHNMCIPREDEEDLKRVICNPLTGQYVILPELRGPSYSYLGFDPIDKEFKVLFMNNPEYIASSGTDHYILTLGTGELRWRKIRCPFTHEPFWERICIDGVLYYSAHIDYYDGRRSNVIVCFDVRSETFKFVGVESRFDQLINYKGKLGGIKLVCESIFGPVELRMRVLEDVEKQEWSKYDYTLSAGSDFRNVEEYLSVHGVTATGDIVLLMNSASALAPFNVFYFNPERKTFQSVEIQGVGVDCDCKLQAFVDYVEDLSINDAMLLKSSTLELGLCCHTSPGLSKSSQSVKKEQIKYGLSSANLLYHSVGLAIFFVLCSLFFVFF</sequence>
<accession>A0ABM0WZU6</accession>
<organism evidence="3 4">
    <name type="scientific">Camelina sativa</name>
    <name type="common">False flax</name>
    <name type="synonym">Myagrum sativum</name>
    <dbReference type="NCBI Taxonomy" id="90675"/>
    <lineage>
        <taxon>Eukaryota</taxon>
        <taxon>Viridiplantae</taxon>
        <taxon>Streptophyta</taxon>
        <taxon>Embryophyta</taxon>
        <taxon>Tracheophyta</taxon>
        <taxon>Spermatophyta</taxon>
        <taxon>Magnoliopsida</taxon>
        <taxon>eudicotyledons</taxon>
        <taxon>Gunneridae</taxon>
        <taxon>Pentapetalae</taxon>
        <taxon>rosids</taxon>
        <taxon>malvids</taxon>
        <taxon>Brassicales</taxon>
        <taxon>Brassicaceae</taxon>
        <taxon>Camelineae</taxon>
        <taxon>Camelina</taxon>
    </lineage>
</organism>
<keyword evidence="1" id="KW-0812">Transmembrane</keyword>
<dbReference type="InterPro" id="IPR013187">
    <property type="entry name" value="F-box-assoc_dom_typ3"/>
</dbReference>
<dbReference type="SMART" id="SM00256">
    <property type="entry name" value="FBOX"/>
    <property type="match status" value="1"/>
</dbReference>
<dbReference type="Proteomes" id="UP000694864">
    <property type="component" value="Chromosome 17"/>
</dbReference>
<proteinExistence type="predicted"/>
<dbReference type="Pfam" id="PF08268">
    <property type="entry name" value="FBA_3"/>
    <property type="match status" value="1"/>
</dbReference>
<feature type="transmembrane region" description="Helical" evidence="1">
    <location>
        <begin position="416"/>
        <end position="436"/>
    </location>
</feature>
<dbReference type="SUPFAM" id="SSF81383">
    <property type="entry name" value="F-box domain"/>
    <property type="match status" value="1"/>
</dbReference>
<evidence type="ECO:0000313" key="3">
    <source>
        <dbReference type="Proteomes" id="UP000694864"/>
    </source>
</evidence>
<dbReference type="Gene3D" id="1.20.1280.50">
    <property type="match status" value="1"/>
</dbReference>
<dbReference type="InterPro" id="IPR017451">
    <property type="entry name" value="F-box-assoc_interact_dom"/>
</dbReference>
<dbReference type="PANTHER" id="PTHR31111">
    <property type="entry name" value="BNAA05G37150D PROTEIN-RELATED"/>
    <property type="match status" value="1"/>
</dbReference>
<evidence type="ECO:0000259" key="2">
    <source>
        <dbReference type="SMART" id="SM00256"/>
    </source>
</evidence>
<dbReference type="GeneID" id="104757498"/>